<feature type="region of interest" description="Disordered" evidence="1">
    <location>
        <begin position="201"/>
        <end position="271"/>
    </location>
</feature>
<evidence type="ECO:0000256" key="2">
    <source>
        <dbReference type="SAM" id="Phobius"/>
    </source>
</evidence>
<gene>
    <name evidence="3" type="ORF">GGX14DRAFT_396995</name>
</gene>
<name>A0AAD6YB03_9AGAR</name>
<organism evidence="3 4">
    <name type="scientific">Mycena pura</name>
    <dbReference type="NCBI Taxonomy" id="153505"/>
    <lineage>
        <taxon>Eukaryota</taxon>
        <taxon>Fungi</taxon>
        <taxon>Dikarya</taxon>
        <taxon>Basidiomycota</taxon>
        <taxon>Agaricomycotina</taxon>
        <taxon>Agaricomycetes</taxon>
        <taxon>Agaricomycetidae</taxon>
        <taxon>Agaricales</taxon>
        <taxon>Marasmiineae</taxon>
        <taxon>Mycenaceae</taxon>
        <taxon>Mycena</taxon>
    </lineage>
</organism>
<dbReference type="Proteomes" id="UP001219525">
    <property type="component" value="Unassembled WGS sequence"/>
</dbReference>
<comment type="caution">
    <text evidence="3">The sequence shown here is derived from an EMBL/GenBank/DDBJ whole genome shotgun (WGS) entry which is preliminary data.</text>
</comment>
<keyword evidence="2" id="KW-0812">Transmembrane</keyword>
<evidence type="ECO:0000313" key="3">
    <source>
        <dbReference type="EMBL" id="KAJ7206609.1"/>
    </source>
</evidence>
<accession>A0AAD6YB03</accession>
<evidence type="ECO:0000313" key="4">
    <source>
        <dbReference type="Proteomes" id="UP001219525"/>
    </source>
</evidence>
<protein>
    <submittedName>
        <fullName evidence="3">Uncharacterized protein</fullName>
    </submittedName>
</protein>
<keyword evidence="4" id="KW-1185">Reference proteome</keyword>
<dbReference type="EMBL" id="JARJCW010000039">
    <property type="protein sequence ID" value="KAJ7206609.1"/>
    <property type="molecule type" value="Genomic_DNA"/>
</dbReference>
<sequence length="294" mass="29912">MQVAQSRYSGGAYSALVHLHGLFIAFLTLGGLRPTARGRVGGTLLPAARFGRGASPRTLVGTRRVQAAAACGVERGVARQSQRHGALPGACGGTVERARDAGQRHGATAPSGVETKPPHAHGSVQQGGSGGARRRQAVAAVRGVTRRRRREASPGGRGGAGRRQAVPAALARRFQRHSPGGSGGTRQAVPAARVSMRAQCGGRHGVTAPSGVETNPVWGGAGRRQRRAARPSPHTLTGTCSGTVAVARGVARRSRRHGASPGGSGRGSRMLALGGLGCGEVVRGEPPEGGQRLA</sequence>
<keyword evidence="2" id="KW-1133">Transmembrane helix</keyword>
<dbReference type="AlphaFoldDB" id="A0AAD6YB03"/>
<feature type="region of interest" description="Disordered" evidence="1">
    <location>
        <begin position="84"/>
        <end position="167"/>
    </location>
</feature>
<keyword evidence="2" id="KW-0472">Membrane</keyword>
<feature type="transmembrane region" description="Helical" evidence="2">
    <location>
        <begin position="12"/>
        <end position="32"/>
    </location>
</feature>
<reference evidence="3" key="1">
    <citation type="submission" date="2023-03" db="EMBL/GenBank/DDBJ databases">
        <title>Massive genome expansion in bonnet fungi (Mycena s.s.) driven by repeated elements and novel gene families across ecological guilds.</title>
        <authorList>
            <consortium name="Lawrence Berkeley National Laboratory"/>
            <person name="Harder C.B."/>
            <person name="Miyauchi S."/>
            <person name="Viragh M."/>
            <person name="Kuo A."/>
            <person name="Thoen E."/>
            <person name="Andreopoulos B."/>
            <person name="Lu D."/>
            <person name="Skrede I."/>
            <person name="Drula E."/>
            <person name="Henrissat B."/>
            <person name="Morin E."/>
            <person name="Kohler A."/>
            <person name="Barry K."/>
            <person name="LaButti K."/>
            <person name="Morin E."/>
            <person name="Salamov A."/>
            <person name="Lipzen A."/>
            <person name="Mereny Z."/>
            <person name="Hegedus B."/>
            <person name="Baldrian P."/>
            <person name="Stursova M."/>
            <person name="Weitz H."/>
            <person name="Taylor A."/>
            <person name="Grigoriev I.V."/>
            <person name="Nagy L.G."/>
            <person name="Martin F."/>
            <person name="Kauserud H."/>
        </authorList>
    </citation>
    <scope>NUCLEOTIDE SEQUENCE</scope>
    <source>
        <strain evidence="3">9144</strain>
    </source>
</reference>
<evidence type="ECO:0000256" key="1">
    <source>
        <dbReference type="SAM" id="MobiDB-lite"/>
    </source>
</evidence>
<proteinExistence type="predicted"/>